<name>A0A2U1LAE6_ARTAN</name>
<dbReference type="PANTHER" id="PTHR27002:SF851">
    <property type="entry name" value="G-TYPE LECTIN S-RECEPTOR-LIKE SERINE_THREONINE-PROTEIN KINASE SD1-1"/>
    <property type="match status" value="1"/>
</dbReference>
<keyword evidence="7" id="KW-1185">Reference proteome</keyword>
<evidence type="ECO:0000313" key="6">
    <source>
        <dbReference type="EMBL" id="PWA45984.1"/>
    </source>
</evidence>
<keyword evidence="2" id="KW-0808">Transferase</keyword>
<protein>
    <submittedName>
        <fullName evidence="6">Concanavalin A-like lectin/glucanase domain, Serine/threonine-protein kinase pim-1/2/3</fullName>
    </submittedName>
</protein>
<keyword evidence="3" id="KW-0547">Nucleotide-binding</keyword>
<dbReference type="PANTHER" id="PTHR27002">
    <property type="entry name" value="RECEPTOR-LIKE SERINE/THREONINE-PROTEIN KINASE SD1-8"/>
    <property type="match status" value="1"/>
</dbReference>
<reference evidence="6 7" key="1">
    <citation type="journal article" date="2018" name="Mol. Plant">
        <title>The genome of Artemisia annua provides insight into the evolution of Asteraceae family and artemisinin biosynthesis.</title>
        <authorList>
            <person name="Shen Q."/>
            <person name="Zhang L."/>
            <person name="Liao Z."/>
            <person name="Wang S."/>
            <person name="Yan T."/>
            <person name="Shi P."/>
            <person name="Liu M."/>
            <person name="Fu X."/>
            <person name="Pan Q."/>
            <person name="Wang Y."/>
            <person name="Lv Z."/>
            <person name="Lu X."/>
            <person name="Zhang F."/>
            <person name="Jiang W."/>
            <person name="Ma Y."/>
            <person name="Chen M."/>
            <person name="Hao X."/>
            <person name="Li L."/>
            <person name="Tang Y."/>
            <person name="Lv G."/>
            <person name="Zhou Y."/>
            <person name="Sun X."/>
            <person name="Brodelius P.E."/>
            <person name="Rose J.K.C."/>
            <person name="Tang K."/>
        </authorList>
    </citation>
    <scope>NUCLEOTIDE SEQUENCE [LARGE SCALE GENOMIC DNA]</scope>
    <source>
        <strain evidence="7">cv. Huhao1</strain>
        <tissue evidence="6">Leaf</tissue>
    </source>
</reference>
<evidence type="ECO:0000256" key="3">
    <source>
        <dbReference type="ARBA" id="ARBA00022741"/>
    </source>
</evidence>
<dbReference type="GO" id="GO:0030246">
    <property type="term" value="F:carbohydrate binding"/>
    <property type="evidence" value="ECO:0007669"/>
    <property type="project" value="UniProtKB-KW"/>
</dbReference>
<gene>
    <name evidence="6" type="ORF">CTI12_AA325210</name>
</gene>
<accession>A0A2U1LAE6</accession>
<evidence type="ECO:0000313" key="7">
    <source>
        <dbReference type="Proteomes" id="UP000245207"/>
    </source>
</evidence>
<comment type="caution">
    <text evidence="6">The sequence shown here is derived from an EMBL/GenBank/DDBJ whole genome shotgun (WGS) entry which is preliminary data.</text>
</comment>
<dbReference type="STRING" id="35608.A0A2U1LAE6"/>
<keyword evidence="1" id="KW-0723">Serine/threonine-protein kinase</keyword>
<dbReference type="SUPFAM" id="SSF56112">
    <property type="entry name" value="Protein kinase-like (PK-like)"/>
    <property type="match status" value="1"/>
</dbReference>
<organism evidence="6 7">
    <name type="scientific">Artemisia annua</name>
    <name type="common">Sweet wormwood</name>
    <dbReference type="NCBI Taxonomy" id="35608"/>
    <lineage>
        <taxon>Eukaryota</taxon>
        <taxon>Viridiplantae</taxon>
        <taxon>Streptophyta</taxon>
        <taxon>Embryophyta</taxon>
        <taxon>Tracheophyta</taxon>
        <taxon>Spermatophyta</taxon>
        <taxon>Magnoliopsida</taxon>
        <taxon>eudicotyledons</taxon>
        <taxon>Gunneridae</taxon>
        <taxon>Pentapetalae</taxon>
        <taxon>asterids</taxon>
        <taxon>campanulids</taxon>
        <taxon>Asterales</taxon>
        <taxon>Asteraceae</taxon>
        <taxon>Asteroideae</taxon>
        <taxon>Anthemideae</taxon>
        <taxon>Artemisiinae</taxon>
        <taxon>Artemisia</taxon>
    </lineage>
</organism>
<keyword evidence="5" id="KW-0067">ATP-binding</keyword>
<dbReference type="InterPro" id="IPR011009">
    <property type="entry name" value="Kinase-like_dom_sf"/>
</dbReference>
<dbReference type="Proteomes" id="UP000245207">
    <property type="component" value="Unassembled WGS sequence"/>
</dbReference>
<dbReference type="GO" id="GO:0004674">
    <property type="term" value="F:protein serine/threonine kinase activity"/>
    <property type="evidence" value="ECO:0007669"/>
    <property type="project" value="UniProtKB-KW"/>
</dbReference>
<dbReference type="GO" id="GO:0005886">
    <property type="term" value="C:plasma membrane"/>
    <property type="evidence" value="ECO:0007669"/>
    <property type="project" value="TreeGrafter"/>
</dbReference>
<evidence type="ECO:0000256" key="1">
    <source>
        <dbReference type="ARBA" id="ARBA00022527"/>
    </source>
</evidence>
<dbReference type="AlphaFoldDB" id="A0A2U1LAE6"/>
<keyword evidence="6" id="KW-0430">Lectin</keyword>
<sequence>MASSDIGGSLNVHESQREAIDLPLFSFSTIANATANFSPDNKLGEGGFGSVYKGNDIYTYVFTSSREDLDAFTFVHVGIIIRVQYYKFFSLAYYKVL</sequence>
<dbReference type="EMBL" id="PKPP01010509">
    <property type="protein sequence ID" value="PWA45984.1"/>
    <property type="molecule type" value="Genomic_DNA"/>
</dbReference>
<keyword evidence="4 6" id="KW-0418">Kinase</keyword>
<evidence type="ECO:0000256" key="2">
    <source>
        <dbReference type="ARBA" id="ARBA00022679"/>
    </source>
</evidence>
<dbReference type="GO" id="GO:0005524">
    <property type="term" value="F:ATP binding"/>
    <property type="evidence" value="ECO:0007669"/>
    <property type="project" value="UniProtKB-KW"/>
</dbReference>
<evidence type="ECO:0000256" key="5">
    <source>
        <dbReference type="ARBA" id="ARBA00022840"/>
    </source>
</evidence>
<evidence type="ECO:0000256" key="4">
    <source>
        <dbReference type="ARBA" id="ARBA00022777"/>
    </source>
</evidence>
<dbReference type="Gene3D" id="3.30.200.20">
    <property type="entry name" value="Phosphorylase Kinase, domain 1"/>
    <property type="match status" value="1"/>
</dbReference>
<proteinExistence type="predicted"/>
<dbReference type="OrthoDB" id="1938319at2759"/>